<dbReference type="EMBL" id="UINC01160510">
    <property type="protein sequence ID" value="SVD59199.1"/>
    <property type="molecule type" value="Genomic_DNA"/>
</dbReference>
<gene>
    <name evidence="1" type="ORF">METZ01_LOCUS412053</name>
</gene>
<dbReference type="AlphaFoldDB" id="A0A382WKK8"/>
<proteinExistence type="predicted"/>
<reference evidence="1" key="1">
    <citation type="submission" date="2018-05" db="EMBL/GenBank/DDBJ databases">
        <authorList>
            <person name="Lanie J.A."/>
            <person name="Ng W.-L."/>
            <person name="Kazmierczak K.M."/>
            <person name="Andrzejewski T.M."/>
            <person name="Davidsen T.M."/>
            <person name="Wayne K.J."/>
            <person name="Tettelin H."/>
            <person name="Glass J.I."/>
            <person name="Rusch D."/>
            <person name="Podicherti R."/>
            <person name="Tsui H.-C.T."/>
            <person name="Winkler M.E."/>
        </authorList>
    </citation>
    <scope>NUCLEOTIDE SEQUENCE</scope>
</reference>
<protein>
    <submittedName>
        <fullName evidence="1">Uncharacterized protein</fullName>
    </submittedName>
</protein>
<accession>A0A382WKK8</accession>
<evidence type="ECO:0000313" key="1">
    <source>
        <dbReference type="EMBL" id="SVD59199.1"/>
    </source>
</evidence>
<organism evidence="1">
    <name type="scientific">marine metagenome</name>
    <dbReference type="NCBI Taxonomy" id="408172"/>
    <lineage>
        <taxon>unclassified sequences</taxon>
        <taxon>metagenomes</taxon>
        <taxon>ecological metagenomes</taxon>
    </lineage>
</organism>
<sequence length="37" mass="4305">MSFDIDTDNWTHELGGYTDNLHKEILILNISKDDLIN</sequence>
<name>A0A382WKK8_9ZZZZ</name>
<feature type="non-terminal residue" evidence="1">
    <location>
        <position position="37"/>
    </location>
</feature>